<feature type="transmembrane region" description="Helical" evidence="9">
    <location>
        <begin position="90"/>
        <end position="109"/>
    </location>
</feature>
<dbReference type="GO" id="GO:0005471">
    <property type="term" value="F:ATP:ADP antiporter activity"/>
    <property type="evidence" value="ECO:0007669"/>
    <property type="project" value="InterPro"/>
</dbReference>
<evidence type="ECO:0000256" key="6">
    <source>
        <dbReference type="ARBA" id="ARBA00022989"/>
    </source>
</evidence>
<dbReference type="InterPro" id="IPR050503">
    <property type="entry name" value="cAMP-dep_PK_reg_su-like"/>
</dbReference>
<dbReference type="Gene3D" id="2.60.120.10">
    <property type="entry name" value="Jelly Rolls"/>
    <property type="match status" value="2"/>
</dbReference>
<dbReference type="Proteomes" id="UP000256869">
    <property type="component" value="Unassembled WGS sequence"/>
</dbReference>
<evidence type="ECO:0000256" key="9">
    <source>
        <dbReference type="RuleBase" id="RU363121"/>
    </source>
</evidence>
<dbReference type="InterPro" id="IPR000595">
    <property type="entry name" value="cNMP-bd_dom"/>
</dbReference>
<evidence type="ECO:0000256" key="3">
    <source>
        <dbReference type="ARBA" id="ARBA00022692"/>
    </source>
</evidence>
<feature type="transmembrane region" description="Helical" evidence="9">
    <location>
        <begin position="151"/>
        <end position="170"/>
    </location>
</feature>
<feature type="transmembrane region" description="Helical" evidence="9">
    <location>
        <begin position="182"/>
        <end position="200"/>
    </location>
</feature>
<feature type="transmembrane region" description="Helical" evidence="9">
    <location>
        <begin position="115"/>
        <end position="139"/>
    </location>
</feature>
<evidence type="ECO:0000256" key="2">
    <source>
        <dbReference type="ARBA" id="ARBA00022448"/>
    </source>
</evidence>
<dbReference type="Gene3D" id="1.20.1250.20">
    <property type="entry name" value="MFS general substrate transporter like domains"/>
    <property type="match status" value="1"/>
</dbReference>
<dbReference type="Pfam" id="PF03219">
    <property type="entry name" value="TLC"/>
    <property type="match status" value="1"/>
</dbReference>
<keyword evidence="7 9" id="KW-0472">Membrane</keyword>
<dbReference type="GO" id="GO:0005829">
    <property type="term" value="C:cytosol"/>
    <property type="evidence" value="ECO:0007669"/>
    <property type="project" value="TreeGrafter"/>
</dbReference>
<proteinExistence type="inferred from homology"/>
<comment type="similarity">
    <text evidence="9">Belongs to the ADP/ATP translocase tlc family.</text>
</comment>
<dbReference type="SMART" id="SM00100">
    <property type="entry name" value="cNMP"/>
    <property type="match status" value="2"/>
</dbReference>
<dbReference type="SUPFAM" id="SSF103473">
    <property type="entry name" value="MFS general substrate transporter"/>
    <property type="match status" value="1"/>
</dbReference>
<evidence type="ECO:0000256" key="1">
    <source>
        <dbReference type="ARBA" id="ARBA00004141"/>
    </source>
</evidence>
<dbReference type="InterPro" id="IPR016024">
    <property type="entry name" value="ARM-type_fold"/>
</dbReference>
<evidence type="ECO:0000259" key="10">
    <source>
        <dbReference type="PROSITE" id="PS50042"/>
    </source>
</evidence>
<dbReference type="AlphaFoldDB" id="A0A3D9IS60"/>
<dbReference type="PROSITE" id="PS50042">
    <property type="entry name" value="CNMP_BINDING_3"/>
    <property type="match status" value="2"/>
</dbReference>
<keyword evidence="5 9" id="KW-0067">ATP-binding</keyword>
<reference evidence="11 12" key="1">
    <citation type="submission" date="2018-07" db="EMBL/GenBank/DDBJ databases">
        <title>Genomic Encyclopedia of Type Strains, Phase III (KMG-III): the genomes of soil and plant-associated and newly described type strains.</title>
        <authorList>
            <person name="Whitman W."/>
        </authorList>
    </citation>
    <scope>NUCLEOTIDE SEQUENCE [LARGE SCALE GENOMIC DNA]</scope>
    <source>
        <strain evidence="11 12">CECT 8236</strain>
    </source>
</reference>
<feature type="domain" description="Cyclic nucleotide-binding" evidence="10">
    <location>
        <begin position="1085"/>
        <end position="1176"/>
    </location>
</feature>
<dbReference type="SUPFAM" id="SSF48371">
    <property type="entry name" value="ARM repeat"/>
    <property type="match status" value="1"/>
</dbReference>
<feature type="transmembrane region" description="Helical" evidence="9">
    <location>
        <begin position="59"/>
        <end position="78"/>
    </location>
</feature>
<feature type="transmembrane region" description="Helical" evidence="9">
    <location>
        <begin position="29"/>
        <end position="47"/>
    </location>
</feature>
<feature type="domain" description="Cyclic nucleotide-binding" evidence="10">
    <location>
        <begin position="913"/>
        <end position="1028"/>
    </location>
</feature>
<feature type="transmembrane region" description="Helical" evidence="9">
    <location>
        <begin position="243"/>
        <end position="262"/>
    </location>
</feature>
<dbReference type="GO" id="GO:0030552">
    <property type="term" value="F:cAMP binding"/>
    <property type="evidence" value="ECO:0007669"/>
    <property type="project" value="TreeGrafter"/>
</dbReference>
<dbReference type="GO" id="GO:0005524">
    <property type="term" value="F:ATP binding"/>
    <property type="evidence" value="ECO:0007669"/>
    <property type="project" value="UniProtKB-KW"/>
</dbReference>
<keyword evidence="12" id="KW-1185">Reference proteome</keyword>
<dbReference type="InterPro" id="IPR014710">
    <property type="entry name" value="RmlC-like_jellyroll"/>
</dbReference>
<feature type="transmembrane region" description="Helical" evidence="9">
    <location>
        <begin position="274"/>
        <end position="299"/>
    </location>
</feature>
<name>A0A3D9IS60_9BACL</name>
<dbReference type="InterPro" id="IPR004667">
    <property type="entry name" value="ADP_ATP_car_bac_type"/>
</dbReference>
<keyword evidence="8" id="KW-0010">Activator</keyword>
<dbReference type="Pfam" id="PF00027">
    <property type="entry name" value="cNMP_binding"/>
    <property type="match status" value="2"/>
</dbReference>
<organism evidence="11 12">
    <name type="scientific">Cohnella lupini</name>
    <dbReference type="NCBI Taxonomy" id="1294267"/>
    <lineage>
        <taxon>Bacteria</taxon>
        <taxon>Bacillati</taxon>
        <taxon>Bacillota</taxon>
        <taxon>Bacilli</taxon>
        <taxon>Bacillales</taxon>
        <taxon>Paenibacillaceae</taxon>
        <taxon>Cohnella</taxon>
    </lineage>
</organism>
<dbReference type="PANTHER" id="PTHR11635">
    <property type="entry name" value="CAMP-DEPENDENT PROTEIN KINASE REGULATORY CHAIN"/>
    <property type="match status" value="1"/>
</dbReference>
<evidence type="ECO:0000256" key="8">
    <source>
        <dbReference type="ARBA" id="ARBA00023159"/>
    </source>
</evidence>
<feature type="transmembrane region" description="Helical" evidence="9">
    <location>
        <begin position="374"/>
        <end position="394"/>
    </location>
</feature>
<dbReference type="InterPro" id="IPR018490">
    <property type="entry name" value="cNMP-bd_dom_sf"/>
</dbReference>
<dbReference type="GO" id="GO:0034236">
    <property type="term" value="F:protein kinase A catalytic subunit binding"/>
    <property type="evidence" value="ECO:0007669"/>
    <property type="project" value="TreeGrafter"/>
</dbReference>
<evidence type="ECO:0000313" key="12">
    <source>
        <dbReference type="Proteomes" id="UP000256869"/>
    </source>
</evidence>
<evidence type="ECO:0000313" key="11">
    <source>
        <dbReference type="EMBL" id="RED64592.1"/>
    </source>
</evidence>
<accession>A0A3D9IS60</accession>
<evidence type="ECO:0000256" key="5">
    <source>
        <dbReference type="ARBA" id="ARBA00022840"/>
    </source>
</evidence>
<feature type="transmembrane region" description="Helical" evidence="9">
    <location>
        <begin position="311"/>
        <end position="337"/>
    </location>
</feature>
<dbReference type="GO" id="GO:0004862">
    <property type="term" value="F:cAMP-dependent protein kinase inhibitor activity"/>
    <property type="evidence" value="ECO:0007669"/>
    <property type="project" value="TreeGrafter"/>
</dbReference>
<dbReference type="PANTHER" id="PTHR11635:SF152">
    <property type="entry name" value="CAMP-DEPENDENT PROTEIN KINASE TYPE I REGULATORY SUBUNIT-RELATED"/>
    <property type="match status" value="1"/>
</dbReference>
<dbReference type="Gene3D" id="1.25.10.10">
    <property type="entry name" value="Leucine-rich Repeat Variant"/>
    <property type="match status" value="2"/>
</dbReference>
<protein>
    <recommendedName>
        <fullName evidence="9">ADP,ATP carrier protein</fullName>
    </recommendedName>
</protein>
<dbReference type="GO" id="GO:0005952">
    <property type="term" value="C:cAMP-dependent protein kinase complex"/>
    <property type="evidence" value="ECO:0007669"/>
    <property type="project" value="InterPro"/>
</dbReference>
<keyword evidence="4 9" id="KW-0547">Nucleotide-binding</keyword>
<dbReference type="SUPFAM" id="SSF51206">
    <property type="entry name" value="cAMP-binding domain-like"/>
    <property type="match status" value="2"/>
</dbReference>
<sequence>MIKNGVMSLSRLWGISDEDRKENARVAGLFFYLFCVVSASTIGRTAADTLFLSRFDSSQLSLMYLPQAASLILAGFLFQRYGSRIRLDRLILILIPALSLLVVLSRIGVGFDLMWVYPTIYVGYDVINFLMIVCFWQFASSVLDQRKAKKTIPLVGSGGIVGGIVSGFGLKLIAPLTGTANLIYFYAALQLLALLAVYLVKRWSPESANAFDNPRQAKPKADKRTKESSASDGLFRSVPHLKYIAILSASLVLSLTFIDYQFKVILRETLQGDALAGFMGSFYGFSGICALLVQLFVAGKLLSRFGVMTSILVFPIALFAGSIGVILVPVLAMAIIVKGSDKVLGDTIYSSVNQLIMFPISPKWRNRAKSFLDGVIRNGAKGLAAISLIILSPILSAREFSFVILALIAVGIYAAVRVKKVYLSMLLSTLETRGNDMQDGDLDLMDPASRQLLIGALESPDKQQALYALRVLGQLGGFDLSPYIPALLRHPSPEVGVEALLYVERATPEHMEEELFGIIGDREGDRRVKSQALITLAAYAREEDLDRISLCLEDNDVEIRAGAIAGLIKYYGIEGMFRAVGTLKTLIESASEEERTAMASLFGRIGIREFHKPLIPLLQDSSVDVRKCALDSAGKLQVPELVHYVVPLLQESGTRPDAIDALAAYDAKNVLPLLEPYLEGGAASLHVPKVFERIGTQAAFQILLRKYSGVSYDMRDKLLEALVGMRSDEVQMDFKEMERLALMELESYGRFAEHNGWNANNAGESEVRDAVDQLRVATIRRVFHLLGLNYDVKTIDAVFLGWSEGDARRQANAAEVMDQLLHGELRTELTRWMLVSRTSSSDTGDARKEVHWKWLFEHGGEGVREVIRYASLEGDISFADPMIGEGSPDEARADDEALRERMWAMNALRKSSLFEGFKSRDLLSVVQYAQVIHVPAGEYVFREKDPGDSLYLVREGRAGVYRDGELIDRREAGDSFGQTAVLTRRLRTATIRAETDLRLLRLNSSDFYEAMFDRTELALEMMKRLSRKLRSAMLTEPKPVVGAEDAAAAAYASEAAATAEVTVISNEPQSQVILRRVLVLQKIELFTHLSQEDIVRLAHRVDEVVYEPGEVICRMEEYGDSMFGIIEGGIRVHRGTDTLAHLGVGQCFGEMAIIDSGPRSADCTASERTVLLRLHRHQVFSFCFQQIDVLKGMVKVLADRLRDIA</sequence>
<comment type="caution">
    <text evidence="11">The sequence shown here is derived from an EMBL/GenBank/DDBJ whole genome shotgun (WGS) entry which is preliminary data.</text>
</comment>
<evidence type="ECO:0000256" key="7">
    <source>
        <dbReference type="ARBA" id="ARBA00023136"/>
    </source>
</evidence>
<gene>
    <name evidence="11" type="ORF">DFP95_1027</name>
</gene>
<keyword evidence="2 9" id="KW-0813">Transport</keyword>
<dbReference type="OrthoDB" id="3525895at2"/>
<dbReference type="InterPro" id="IPR036259">
    <property type="entry name" value="MFS_trans_sf"/>
</dbReference>
<feature type="transmembrane region" description="Helical" evidence="9">
    <location>
        <begin position="400"/>
        <end position="416"/>
    </location>
</feature>
<dbReference type="EMBL" id="QRDY01000002">
    <property type="protein sequence ID" value="RED64592.1"/>
    <property type="molecule type" value="Genomic_DNA"/>
</dbReference>
<dbReference type="InterPro" id="IPR011989">
    <property type="entry name" value="ARM-like"/>
</dbReference>
<dbReference type="RefSeq" id="WP_115991379.1">
    <property type="nucleotide sequence ID" value="NZ_QRDY01000002.1"/>
</dbReference>
<dbReference type="CDD" id="cd00038">
    <property type="entry name" value="CAP_ED"/>
    <property type="match status" value="2"/>
</dbReference>
<evidence type="ECO:0000256" key="4">
    <source>
        <dbReference type="ARBA" id="ARBA00022741"/>
    </source>
</evidence>
<keyword evidence="3 9" id="KW-0812">Transmembrane</keyword>
<comment type="subcellular location">
    <subcellularLocation>
        <location evidence="1 9">Membrane</location>
        <topology evidence="1 9">Multi-pass membrane protein</topology>
    </subcellularLocation>
</comment>
<keyword evidence="6 9" id="KW-1133">Transmembrane helix</keyword>
<dbReference type="GO" id="GO:0016020">
    <property type="term" value="C:membrane"/>
    <property type="evidence" value="ECO:0007669"/>
    <property type="project" value="UniProtKB-SubCell"/>
</dbReference>